<protein>
    <submittedName>
        <fullName evidence="2">Uncharacterized protein</fullName>
    </submittedName>
</protein>
<dbReference type="AlphaFoldDB" id="X1MM36"/>
<reference evidence="2" key="1">
    <citation type="journal article" date="2014" name="Front. Microbiol.">
        <title>High frequency of phylogenetically diverse reductive dehalogenase-homologous genes in deep subseafloor sedimentary metagenomes.</title>
        <authorList>
            <person name="Kawai M."/>
            <person name="Futagami T."/>
            <person name="Toyoda A."/>
            <person name="Takaki Y."/>
            <person name="Nishi S."/>
            <person name="Hori S."/>
            <person name="Arai W."/>
            <person name="Tsubouchi T."/>
            <person name="Morono Y."/>
            <person name="Uchiyama I."/>
            <person name="Ito T."/>
            <person name="Fujiyama A."/>
            <person name="Inagaki F."/>
            <person name="Takami H."/>
        </authorList>
    </citation>
    <scope>NUCLEOTIDE SEQUENCE</scope>
    <source>
        <strain evidence="2">Expedition CK06-06</strain>
    </source>
</reference>
<organism evidence="2">
    <name type="scientific">marine sediment metagenome</name>
    <dbReference type="NCBI Taxonomy" id="412755"/>
    <lineage>
        <taxon>unclassified sequences</taxon>
        <taxon>metagenomes</taxon>
        <taxon>ecological metagenomes</taxon>
    </lineage>
</organism>
<sequence>RLSRRAAVLGYVIQEVMLPARALASMKTVQANSMEKEPRQMTRRRARW</sequence>
<dbReference type="EMBL" id="BARV01022294">
    <property type="protein sequence ID" value="GAI19111.1"/>
    <property type="molecule type" value="Genomic_DNA"/>
</dbReference>
<feature type="region of interest" description="Disordered" evidence="1">
    <location>
        <begin position="29"/>
        <end position="48"/>
    </location>
</feature>
<feature type="non-terminal residue" evidence="2">
    <location>
        <position position="1"/>
    </location>
</feature>
<evidence type="ECO:0000313" key="2">
    <source>
        <dbReference type="EMBL" id="GAI19111.1"/>
    </source>
</evidence>
<comment type="caution">
    <text evidence="2">The sequence shown here is derived from an EMBL/GenBank/DDBJ whole genome shotgun (WGS) entry which is preliminary data.</text>
</comment>
<evidence type="ECO:0000256" key="1">
    <source>
        <dbReference type="SAM" id="MobiDB-lite"/>
    </source>
</evidence>
<name>X1MM36_9ZZZZ</name>
<accession>X1MM36</accession>
<proteinExistence type="predicted"/>
<gene>
    <name evidence="2" type="ORF">S06H3_36776</name>
</gene>